<dbReference type="PANTHER" id="PTHR28047:SF5">
    <property type="entry name" value="PROTEIN DCG1"/>
    <property type="match status" value="1"/>
</dbReference>
<dbReference type="Proteomes" id="UP000703269">
    <property type="component" value="Unassembled WGS sequence"/>
</dbReference>
<dbReference type="Gene3D" id="3.40.50.12500">
    <property type="match status" value="1"/>
</dbReference>
<gene>
    <name evidence="2" type="ORF">PsYK624_143900</name>
</gene>
<comment type="caution">
    <text evidence="2">The sequence shown here is derived from an EMBL/GenBank/DDBJ whole genome shotgun (WGS) entry which is preliminary data.</text>
</comment>
<evidence type="ECO:0000256" key="1">
    <source>
        <dbReference type="ARBA" id="ARBA00038414"/>
    </source>
</evidence>
<dbReference type="OrthoDB" id="412018at2759"/>
<organism evidence="2 3">
    <name type="scientific">Phanerochaete sordida</name>
    <dbReference type="NCBI Taxonomy" id="48140"/>
    <lineage>
        <taxon>Eukaryota</taxon>
        <taxon>Fungi</taxon>
        <taxon>Dikarya</taxon>
        <taxon>Basidiomycota</taxon>
        <taxon>Agaricomycotina</taxon>
        <taxon>Agaricomycetes</taxon>
        <taxon>Polyporales</taxon>
        <taxon>Phanerochaetaceae</taxon>
        <taxon>Phanerochaete</taxon>
    </lineage>
</organism>
<sequence>MASKVSILVINPNSTASMTDALKPLLHDLLHPGLHIDFYTAPATAPKSINDEATSDASTRETLPDLLDFVKDKGYAAYLVACYSSHPLTPFLRQHLGTPVLNIFEASVIRARSLSLPFGIVTTGRYWEGALSAGIAQVTFNAAGGHAAGVESNEHFVGVRSTGLSAAELHSTPREEVDRRIMAASAALVRDGAQVVLLGCAGMSGMEEAVVAGARGEGQDVRIVDGVRAGVELLDAWVRAGTI</sequence>
<reference evidence="2 3" key="1">
    <citation type="submission" date="2021-08" db="EMBL/GenBank/DDBJ databases">
        <title>Draft Genome Sequence of Phanerochaete sordida strain YK-624.</title>
        <authorList>
            <person name="Mori T."/>
            <person name="Dohra H."/>
            <person name="Suzuki T."/>
            <person name="Kawagishi H."/>
            <person name="Hirai H."/>
        </authorList>
    </citation>
    <scope>NUCLEOTIDE SEQUENCE [LARGE SCALE GENOMIC DNA]</scope>
    <source>
        <strain evidence="2 3">YK-624</strain>
    </source>
</reference>
<dbReference type="GO" id="GO:0047661">
    <property type="term" value="F:amino-acid racemase activity"/>
    <property type="evidence" value="ECO:0007669"/>
    <property type="project" value="InterPro"/>
</dbReference>
<proteinExistence type="inferred from homology"/>
<protein>
    <submittedName>
        <fullName evidence="2">Asp/Glu/hydantoin racemase</fullName>
    </submittedName>
</protein>
<comment type="similarity">
    <text evidence="1">Belongs to the HyuE racemase family.</text>
</comment>
<dbReference type="EMBL" id="BPQB01000083">
    <property type="protein sequence ID" value="GJE98168.1"/>
    <property type="molecule type" value="Genomic_DNA"/>
</dbReference>
<dbReference type="AlphaFoldDB" id="A0A9P3GNI0"/>
<dbReference type="InterPro" id="IPR052186">
    <property type="entry name" value="Hydantoin_racemase-like"/>
</dbReference>
<accession>A0A9P3GNI0</accession>
<evidence type="ECO:0000313" key="3">
    <source>
        <dbReference type="Proteomes" id="UP000703269"/>
    </source>
</evidence>
<dbReference type="InterPro" id="IPR053714">
    <property type="entry name" value="Iso_Racemase_Enz_sf"/>
</dbReference>
<name>A0A9P3GNI0_9APHY</name>
<evidence type="ECO:0000313" key="2">
    <source>
        <dbReference type="EMBL" id="GJE98168.1"/>
    </source>
</evidence>
<dbReference type="PANTHER" id="PTHR28047">
    <property type="entry name" value="PROTEIN DCG1"/>
    <property type="match status" value="1"/>
</dbReference>
<dbReference type="Pfam" id="PF01177">
    <property type="entry name" value="Asp_Glu_race"/>
    <property type="match status" value="1"/>
</dbReference>
<keyword evidence="3" id="KW-1185">Reference proteome</keyword>
<dbReference type="InterPro" id="IPR015942">
    <property type="entry name" value="Asp/Glu/hydantoin_racemase"/>
</dbReference>